<feature type="compositionally biased region" description="Basic and acidic residues" evidence="1">
    <location>
        <begin position="220"/>
        <end position="236"/>
    </location>
</feature>
<feature type="compositionally biased region" description="Acidic residues" evidence="1">
    <location>
        <begin position="100"/>
        <end position="109"/>
    </location>
</feature>
<protein>
    <submittedName>
        <fullName evidence="2">Uncharacterized protein</fullName>
    </submittedName>
</protein>
<reference evidence="2" key="1">
    <citation type="submission" date="2013-11" db="EMBL/GenBank/DDBJ databases">
        <title>Genome sequence of the fusiform rust pathogen reveals effectors for host alternation and coevolution with pine.</title>
        <authorList>
            <consortium name="DOE Joint Genome Institute"/>
            <person name="Smith K."/>
            <person name="Pendleton A."/>
            <person name="Kubisiak T."/>
            <person name="Anderson C."/>
            <person name="Salamov A."/>
            <person name="Aerts A."/>
            <person name="Riley R."/>
            <person name="Clum A."/>
            <person name="Lindquist E."/>
            <person name="Ence D."/>
            <person name="Campbell M."/>
            <person name="Kronenberg Z."/>
            <person name="Feau N."/>
            <person name="Dhillon B."/>
            <person name="Hamelin R."/>
            <person name="Burleigh J."/>
            <person name="Smith J."/>
            <person name="Yandell M."/>
            <person name="Nelson C."/>
            <person name="Grigoriev I."/>
            <person name="Davis J."/>
        </authorList>
    </citation>
    <scope>NUCLEOTIDE SEQUENCE</scope>
    <source>
        <strain evidence="2">G11</strain>
    </source>
</reference>
<feature type="compositionally biased region" description="Basic residues" evidence="1">
    <location>
        <begin position="256"/>
        <end position="267"/>
    </location>
</feature>
<gene>
    <name evidence="2" type="ORF">CROQUDRAFT_97512</name>
</gene>
<feature type="compositionally biased region" description="Basic residues" evidence="1">
    <location>
        <begin position="190"/>
        <end position="203"/>
    </location>
</feature>
<dbReference type="Proteomes" id="UP000886653">
    <property type="component" value="Unassembled WGS sequence"/>
</dbReference>
<feature type="region of interest" description="Disordered" evidence="1">
    <location>
        <begin position="174"/>
        <end position="273"/>
    </location>
</feature>
<feature type="compositionally biased region" description="Polar residues" evidence="1">
    <location>
        <begin position="237"/>
        <end position="248"/>
    </location>
</feature>
<evidence type="ECO:0000313" key="2">
    <source>
        <dbReference type="EMBL" id="KAG0142433.1"/>
    </source>
</evidence>
<feature type="region of interest" description="Disordered" evidence="1">
    <location>
        <begin position="1"/>
        <end position="113"/>
    </location>
</feature>
<sequence length="273" mass="30360">MLRHIEKQVKKHTLDGGEVLPVGGSDSESDSESSSSESNTSSQSKGNDDCDSTSDQPPRVPQSLLKILDQPLCSLKTHARQVEEDDGSEPENEAGSSSSDGEEEEEEGNESGYKICIICPGKQLKTEKLSTEHLKSKAHLRRLERYRNFIHHPPPHTLLSPDPSDVIELLDASIGPPPIIPTGTKPTSIKGKRKKREKRREKRLRLNDGESAKQTQQKIENLDDASKSKNEFKRSDTLGNAKTVSEVDNNNTSNKAKNKRTRKKKNSLTRVTF</sequence>
<feature type="compositionally biased region" description="Low complexity" evidence="1">
    <location>
        <begin position="32"/>
        <end position="44"/>
    </location>
</feature>
<evidence type="ECO:0000313" key="3">
    <source>
        <dbReference type="Proteomes" id="UP000886653"/>
    </source>
</evidence>
<dbReference type="AlphaFoldDB" id="A0A9P6T9E4"/>
<dbReference type="InterPro" id="IPR036236">
    <property type="entry name" value="Znf_C2H2_sf"/>
</dbReference>
<dbReference type="OrthoDB" id="2506841at2759"/>
<accession>A0A9P6T9E4</accession>
<feature type="compositionally biased region" description="Acidic residues" evidence="1">
    <location>
        <begin position="83"/>
        <end position="92"/>
    </location>
</feature>
<name>A0A9P6T9E4_9BASI</name>
<keyword evidence="3" id="KW-1185">Reference proteome</keyword>
<feature type="compositionally biased region" description="Basic and acidic residues" evidence="1">
    <location>
        <begin position="1"/>
        <end position="15"/>
    </location>
</feature>
<dbReference type="EMBL" id="MU167348">
    <property type="protein sequence ID" value="KAG0142433.1"/>
    <property type="molecule type" value="Genomic_DNA"/>
</dbReference>
<organism evidence="2 3">
    <name type="scientific">Cronartium quercuum f. sp. fusiforme G11</name>
    <dbReference type="NCBI Taxonomy" id="708437"/>
    <lineage>
        <taxon>Eukaryota</taxon>
        <taxon>Fungi</taxon>
        <taxon>Dikarya</taxon>
        <taxon>Basidiomycota</taxon>
        <taxon>Pucciniomycotina</taxon>
        <taxon>Pucciniomycetes</taxon>
        <taxon>Pucciniales</taxon>
        <taxon>Coleosporiaceae</taxon>
        <taxon>Cronartium</taxon>
    </lineage>
</organism>
<comment type="caution">
    <text evidence="2">The sequence shown here is derived from an EMBL/GenBank/DDBJ whole genome shotgun (WGS) entry which is preliminary data.</text>
</comment>
<dbReference type="SUPFAM" id="SSF57667">
    <property type="entry name" value="beta-beta-alpha zinc fingers"/>
    <property type="match status" value="1"/>
</dbReference>
<evidence type="ECO:0000256" key="1">
    <source>
        <dbReference type="SAM" id="MobiDB-lite"/>
    </source>
</evidence>
<proteinExistence type="predicted"/>